<dbReference type="InterPro" id="IPR054545">
    <property type="entry name" value="ApeI-like"/>
</dbReference>
<sequence length="250" mass="28286">MDNRLFLRPDFNIFKYHFPSKQLFPGGLMIDLCIEMIKETLPFSKSFTCSFKSPCLPDNSIEFDTKVVSDVQKVKILSDSQVKALISISQSHDFASELPYINPDPITNNNFGFIHAKEITFLDQYLLTSRKQNQINAAGKYIAGDNRKYFATEFSANPNFGIFFELIEFMGLTCLAANHEAGILSPKDLYGFVKITGFQIKRPIREKELLTCFITSDKDDIALSWSGYITSGCEVIAIVENVLSILIKEN</sequence>
<evidence type="ECO:0000259" key="1">
    <source>
        <dbReference type="Pfam" id="PF22818"/>
    </source>
</evidence>
<gene>
    <name evidence="2" type="ORF">GCM10008933_03600</name>
</gene>
<evidence type="ECO:0000313" key="3">
    <source>
        <dbReference type="Proteomes" id="UP001500340"/>
    </source>
</evidence>
<name>A0ABP3HPD6_9BACL</name>
<feature type="domain" description="ApeI dehydratase-like" evidence="1">
    <location>
        <begin position="4"/>
        <end position="74"/>
    </location>
</feature>
<proteinExistence type="predicted"/>
<protein>
    <recommendedName>
        <fullName evidence="1">ApeI dehydratase-like domain-containing protein</fullName>
    </recommendedName>
</protein>
<organism evidence="2 3">
    <name type="scientific">Paenibacillus motobuensis</name>
    <dbReference type="NCBI Taxonomy" id="295324"/>
    <lineage>
        <taxon>Bacteria</taxon>
        <taxon>Bacillati</taxon>
        <taxon>Bacillota</taxon>
        <taxon>Bacilli</taxon>
        <taxon>Bacillales</taxon>
        <taxon>Paenibacillaceae</taxon>
        <taxon>Paenibacillus</taxon>
    </lineage>
</organism>
<dbReference type="Proteomes" id="UP001500340">
    <property type="component" value="Unassembled WGS sequence"/>
</dbReference>
<dbReference type="EMBL" id="BAAACX010000004">
    <property type="protein sequence ID" value="GAA0375708.1"/>
    <property type="molecule type" value="Genomic_DNA"/>
</dbReference>
<accession>A0ABP3HPD6</accession>
<keyword evidence="3" id="KW-1185">Reference proteome</keyword>
<dbReference type="Gene3D" id="3.10.129.10">
    <property type="entry name" value="Hotdog Thioesterase"/>
    <property type="match status" value="1"/>
</dbReference>
<dbReference type="RefSeq" id="WP_343856745.1">
    <property type="nucleotide sequence ID" value="NZ_BAAACX010000004.1"/>
</dbReference>
<comment type="caution">
    <text evidence="2">The sequence shown here is derived from an EMBL/GenBank/DDBJ whole genome shotgun (WGS) entry which is preliminary data.</text>
</comment>
<reference evidence="3" key="1">
    <citation type="journal article" date="2019" name="Int. J. Syst. Evol. Microbiol.">
        <title>The Global Catalogue of Microorganisms (GCM) 10K type strain sequencing project: providing services to taxonomists for standard genome sequencing and annotation.</title>
        <authorList>
            <consortium name="The Broad Institute Genomics Platform"/>
            <consortium name="The Broad Institute Genome Sequencing Center for Infectious Disease"/>
            <person name="Wu L."/>
            <person name="Ma J."/>
        </authorList>
    </citation>
    <scope>NUCLEOTIDE SEQUENCE [LARGE SCALE GENOMIC DNA]</scope>
    <source>
        <strain evidence="3">JCM 12774</strain>
    </source>
</reference>
<dbReference type="Pfam" id="PF22818">
    <property type="entry name" value="ApeI-like"/>
    <property type="match status" value="1"/>
</dbReference>
<evidence type="ECO:0000313" key="2">
    <source>
        <dbReference type="EMBL" id="GAA0375708.1"/>
    </source>
</evidence>